<organism evidence="2 3">
    <name type="scientific">Auraticoccus cholistanensis</name>
    <dbReference type="NCBI Taxonomy" id="2656650"/>
    <lineage>
        <taxon>Bacteria</taxon>
        <taxon>Bacillati</taxon>
        <taxon>Actinomycetota</taxon>
        <taxon>Actinomycetes</taxon>
        <taxon>Propionibacteriales</taxon>
        <taxon>Propionibacteriaceae</taxon>
        <taxon>Auraticoccus</taxon>
    </lineage>
</organism>
<proteinExistence type="predicted"/>
<feature type="region of interest" description="Disordered" evidence="1">
    <location>
        <begin position="30"/>
        <end position="55"/>
    </location>
</feature>
<feature type="compositionally biased region" description="Polar residues" evidence="1">
    <location>
        <begin position="38"/>
        <end position="55"/>
    </location>
</feature>
<dbReference type="Proteomes" id="UP000435304">
    <property type="component" value="Unassembled WGS sequence"/>
</dbReference>
<dbReference type="RefSeq" id="WP_156611645.1">
    <property type="nucleotide sequence ID" value="NZ_WPCU01000010.1"/>
</dbReference>
<comment type="caution">
    <text evidence="2">The sequence shown here is derived from an EMBL/GenBank/DDBJ whole genome shotgun (WGS) entry which is preliminary data.</text>
</comment>
<evidence type="ECO:0000313" key="3">
    <source>
        <dbReference type="Proteomes" id="UP000435304"/>
    </source>
</evidence>
<protein>
    <submittedName>
        <fullName evidence="2">Alpha helical protein</fullName>
    </submittedName>
</protein>
<accession>A0A6A9UZG2</accession>
<reference evidence="2 3" key="1">
    <citation type="submission" date="2019-12" db="EMBL/GenBank/DDBJ databases">
        <title>Auraticoccus cholistani sp. nov., an actinomycete isolated from soil of Cholistan desert.</title>
        <authorList>
            <person name="Cheema M.T."/>
        </authorList>
    </citation>
    <scope>NUCLEOTIDE SEQUENCE [LARGE SCALE GENOMIC DNA]</scope>
    <source>
        <strain evidence="2 3">F435</strain>
    </source>
</reference>
<keyword evidence="3" id="KW-1185">Reference proteome</keyword>
<evidence type="ECO:0000313" key="2">
    <source>
        <dbReference type="EMBL" id="MVA77445.1"/>
    </source>
</evidence>
<gene>
    <name evidence="2" type="ORF">GC722_15655</name>
</gene>
<name>A0A6A9UZG2_9ACTN</name>
<dbReference type="AlphaFoldDB" id="A0A6A9UZG2"/>
<dbReference type="EMBL" id="WPCU01000010">
    <property type="protein sequence ID" value="MVA77445.1"/>
    <property type="molecule type" value="Genomic_DNA"/>
</dbReference>
<evidence type="ECO:0000256" key="1">
    <source>
        <dbReference type="SAM" id="MobiDB-lite"/>
    </source>
</evidence>
<sequence length="55" mass="5927">MTAKAGDKAQKTGDFYCASCDEKVHATQGQEIPRCPNGHTQFATRRNEPGNKSSG</sequence>